<evidence type="ECO:0000256" key="11">
    <source>
        <dbReference type="ARBA" id="ARBA00023204"/>
    </source>
</evidence>
<protein>
    <recommendedName>
        <fullName evidence="15">RecBCD enzyme subunit RecB</fullName>
        <ecNumber evidence="15">3.1.11.5</ecNumber>
        <ecNumber evidence="15">5.6.2.4</ecNumber>
    </recommendedName>
    <alternativeName>
        <fullName evidence="15">DNA 3'-5' helicase subunit RecB</fullName>
    </alternativeName>
    <alternativeName>
        <fullName evidence="15">Exonuclease V subunit RecB</fullName>
        <shortName evidence="15">ExoV subunit RecB</shortName>
    </alternativeName>
    <alternativeName>
        <fullName evidence="15">Helicase/nuclease RecBCD subunit RecB</fullName>
    </alternativeName>
</protein>
<evidence type="ECO:0000256" key="1">
    <source>
        <dbReference type="ARBA" id="ARBA00022722"/>
    </source>
</evidence>
<keyword evidence="6 15" id="KW-0347">Helicase</keyword>
<keyword evidence="9 15" id="KW-0460">Magnesium</keyword>
<comment type="catalytic activity">
    <reaction evidence="15">
        <text>Exonucleolytic cleavage (in the presence of ATP) in either 5'- to 3'- or 3'- to 5'-direction to yield 5'-phosphooligonucleotides.</text>
        <dbReference type="EC" id="3.1.11.5"/>
    </reaction>
</comment>
<dbReference type="PANTHER" id="PTHR11070">
    <property type="entry name" value="UVRD / RECB / PCRA DNA HELICASE FAMILY MEMBER"/>
    <property type="match status" value="1"/>
</dbReference>
<dbReference type="AlphaFoldDB" id="A0A850QHE6"/>
<name>A0A850QHE6_9BURK</name>
<keyword evidence="4 15" id="KW-0227">DNA damage</keyword>
<dbReference type="SUPFAM" id="SSF52980">
    <property type="entry name" value="Restriction endonuclease-like"/>
    <property type="match status" value="1"/>
</dbReference>
<feature type="active site" description="For nuclease activity" evidence="15">
    <location>
        <position position="1110"/>
    </location>
</feature>
<feature type="binding site" evidence="16">
    <location>
        <begin position="20"/>
        <end position="27"/>
    </location>
    <ligand>
        <name>ATP</name>
        <dbReference type="ChEBI" id="CHEBI:30616"/>
    </ligand>
</feature>
<comment type="function">
    <text evidence="15">A helicase/nuclease that prepares dsDNA breaks (DSB) for recombinational DNA repair. Binds to DSBs and unwinds DNA via a highly rapid and processive ATP-dependent bidirectional helicase activity. Unwinds dsDNA until it encounters a Chi (crossover hotspot instigator) sequence from the 3' direction. Cuts ssDNA a few nucleotides 3' to the Chi site. The properties and activities of the enzyme are changed at Chi. The Chi-altered holoenzyme produces a long 3'-ssDNA overhang and facilitates RecA-binding to the ssDNA for homologous DNA recombination and repair. Holoenzyme degrades any linearized DNA that is unable to undergo homologous recombination. In the holoenzyme this subunit contributes ATPase, 3'-5' helicase, exonuclease activity and loads RecA onto ssDNA.</text>
</comment>
<organism evidence="19 20">
    <name type="scientific">Undibacterium oligocarboniphilum</name>
    <dbReference type="NCBI Taxonomy" id="666702"/>
    <lineage>
        <taxon>Bacteria</taxon>
        <taxon>Pseudomonadati</taxon>
        <taxon>Pseudomonadota</taxon>
        <taxon>Betaproteobacteria</taxon>
        <taxon>Burkholderiales</taxon>
        <taxon>Oxalobacteraceae</taxon>
        <taxon>Undibacterium</taxon>
    </lineage>
</organism>
<feature type="region of interest" description="DNA-binding and helicase activity, interacts with RecC" evidence="15">
    <location>
        <begin position="1"/>
        <end position="864"/>
    </location>
</feature>
<dbReference type="InterPro" id="IPR004586">
    <property type="entry name" value="RecB"/>
</dbReference>
<evidence type="ECO:0000259" key="18">
    <source>
        <dbReference type="PROSITE" id="PS51217"/>
    </source>
</evidence>
<evidence type="ECO:0000256" key="7">
    <source>
        <dbReference type="ARBA" id="ARBA00022839"/>
    </source>
</evidence>
<evidence type="ECO:0000313" key="20">
    <source>
        <dbReference type="Proteomes" id="UP000588051"/>
    </source>
</evidence>
<dbReference type="GO" id="GO:0005524">
    <property type="term" value="F:ATP binding"/>
    <property type="evidence" value="ECO:0007669"/>
    <property type="project" value="UniProtKB-UniRule"/>
</dbReference>
<evidence type="ECO:0000256" key="4">
    <source>
        <dbReference type="ARBA" id="ARBA00022763"/>
    </source>
</evidence>
<comment type="subunit">
    <text evidence="15">Heterotrimer of RecB, RecC and RecD. All subunits contribute to DNA-binding. Interacts with RecA.</text>
</comment>
<keyword evidence="2 15" id="KW-0479">Metal-binding</keyword>
<dbReference type="InterPro" id="IPR027417">
    <property type="entry name" value="P-loop_NTPase"/>
</dbReference>
<dbReference type="Pfam" id="PF13361">
    <property type="entry name" value="UvrD_C"/>
    <property type="match status" value="1"/>
</dbReference>
<keyword evidence="11 15" id="KW-0234">DNA repair</keyword>
<evidence type="ECO:0000256" key="15">
    <source>
        <dbReference type="HAMAP-Rule" id="MF_01485"/>
    </source>
</evidence>
<dbReference type="GO" id="GO:0043138">
    <property type="term" value="F:3'-5' DNA helicase activity"/>
    <property type="evidence" value="ECO:0007669"/>
    <property type="project" value="UniProtKB-UniRule"/>
</dbReference>
<dbReference type="PROSITE" id="PS51217">
    <property type="entry name" value="UVRD_HELICASE_CTER"/>
    <property type="match status" value="1"/>
</dbReference>
<feature type="binding site" evidence="15">
    <location>
        <position position="1097"/>
    </location>
    <ligand>
        <name>Mg(2+)</name>
        <dbReference type="ChEBI" id="CHEBI:18420"/>
    </ligand>
</feature>
<keyword evidence="10 15" id="KW-0238">DNA-binding</keyword>
<evidence type="ECO:0000256" key="8">
    <source>
        <dbReference type="ARBA" id="ARBA00022840"/>
    </source>
</evidence>
<evidence type="ECO:0000256" key="5">
    <source>
        <dbReference type="ARBA" id="ARBA00022801"/>
    </source>
</evidence>
<evidence type="ECO:0000256" key="12">
    <source>
        <dbReference type="ARBA" id="ARBA00023235"/>
    </source>
</evidence>
<dbReference type="CDD" id="cd22352">
    <property type="entry name" value="RecB_C-like"/>
    <property type="match status" value="1"/>
</dbReference>
<dbReference type="GO" id="GO:0003677">
    <property type="term" value="F:DNA binding"/>
    <property type="evidence" value="ECO:0007669"/>
    <property type="project" value="UniProtKB-UniRule"/>
</dbReference>
<evidence type="ECO:0000256" key="14">
    <source>
        <dbReference type="ARBA" id="ARBA00048988"/>
    </source>
</evidence>
<dbReference type="Gene3D" id="1.10.486.10">
    <property type="entry name" value="PCRA, domain 4"/>
    <property type="match status" value="1"/>
</dbReference>
<dbReference type="Gene3D" id="3.40.50.300">
    <property type="entry name" value="P-loop containing nucleotide triphosphate hydrolases"/>
    <property type="match status" value="2"/>
</dbReference>
<keyword evidence="8 15" id="KW-0067">ATP-binding</keyword>
<dbReference type="PROSITE" id="PS51198">
    <property type="entry name" value="UVRD_HELICASE_ATP_BIND"/>
    <property type="match status" value="1"/>
</dbReference>
<reference evidence="19 20" key="1">
    <citation type="submission" date="2020-06" db="EMBL/GenBank/DDBJ databases">
        <authorList>
            <person name="Qiu C."/>
            <person name="Liu Z."/>
        </authorList>
    </citation>
    <scope>NUCLEOTIDE SEQUENCE [LARGE SCALE GENOMIC DNA]</scope>
    <source>
        <strain evidence="19 20">EM 1</strain>
    </source>
</reference>
<dbReference type="GO" id="GO:0005829">
    <property type="term" value="C:cytosol"/>
    <property type="evidence" value="ECO:0007669"/>
    <property type="project" value="TreeGrafter"/>
</dbReference>
<dbReference type="EMBL" id="JABXYJ010000002">
    <property type="protein sequence ID" value="NVO76875.1"/>
    <property type="molecule type" value="Genomic_DNA"/>
</dbReference>
<evidence type="ECO:0000256" key="6">
    <source>
        <dbReference type="ARBA" id="ARBA00022806"/>
    </source>
</evidence>
<keyword evidence="1 15" id="KW-0540">Nuclease</keyword>
<comment type="catalytic activity">
    <reaction evidence="13 15">
        <text>Couples ATP hydrolysis with the unwinding of duplex DNA by translocating in the 3'-5' direction.</text>
        <dbReference type="EC" id="5.6.2.4"/>
    </reaction>
</comment>
<dbReference type="Proteomes" id="UP000588051">
    <property type="component" value="Unassembled WGS sequence"/>
</dbReference>
<feature type="domain" description="UvrD-like helicase C-terminal" evidence="18">
    <location>
        <begin position="509"/>
        <end position="772"/>
    </location>
</feature>
<dbReference type="GO" id="GO:0008854">
    <property type="term" value="F:exodeoxyribonuclease V activity"/>
    <property type="evidence" value="ECO:0007669"/>
    <property type="project" value="UniProtKB-EC"/>
</dbReference>
<keyword evidence="12 15" id="KW-0413">Isomerase</keyword>
<dbReference type="EC" id="3.1.11.5" evidence="15"/>
<comment type="miscellaneous">
    <text evidence="15">In the RecBCD complex, RecB has a slow 3'-5' helicase, an exonuclease activity and loads RecA onto ssDNA, RecD has a fast 5'-3' helicase activity, while RecC stimulates the ATPase and processivity of the RecB helicase and contributes to recognition of the Chi site.</text>
</comment>
<accession>A0A850QHE6</accession>
<evidence type="ECO:0000259" key="17">
    <source>
        <dbReference type="PROSITE" id="PS51198"/>
    </source>
</evidence>
<dbReference type="Gene3D" id="3.90.320.10">
    <property type="match status" value="1"/>
</dbReference>
<comment type="domain">
    <text evidence="15">The N-terminal DNA-binding domain is a ssDNA-dependent ATPase and has ATP-dependent 3'-5' helicase function. This domain interacts with RecC.</text>
</comment>
<comment type="caution">
    <text evidence="19">The sequence shown here is derived from an EMBL/GenBank/DDBJ whole genome shotgun (WGS) entry which is preliminary data.</text>
</comment>
<evidence type="ECO:0000313" key="19">
    <source>
        <dbReference type="EMBL" id="NVO76875.1"/>
    </source>
</evidence>
<keyword evidence="7 15" id="KW-0269">Exonuclease</keyword>
<comment type="cofactor">
    <cofactor evidence="15">
        <name>Mg(2+)</name>
        <dbReference type="ChEBI" id="CHEBI:18420"/>
    </cofactor>
    <text evidence="15">Binds 1 Mg(2+) ion per subunit.</text>
</comment>
<dbReference type="NCBIfam" id="TIGR00609">
    <property type="entry name" value="recB"/>
    <property type="match status" value="1"/>
</dbReference>
<dbReference type="EC" id="5.6.2.4" evidence="15"/>
<dbReference type="GO" id="GO:0000724">
    <property type="term" value="P:double-strand break repair via homologous recombination"/>
    <property type="evidence" value="ECO:0007669"/>
    <property type="project" value="UniProtKB-UniRule"/>
</dbReference>
<feature type="domain" description="UvrD-like helicase ATP-binding" evidence="17">
    <location>
        <begin position="1"/>
        <end position="467"/>
    </location>
</feature>
<evidence type="ECO:0000256" key="9">
    <source>
        <dbReference type="ARBA" id="ARBA00022842"/>
    </source>
</evidence>
<keyword evidence="20" id="KW-1185">Reference proteome</keyword>
<evidence type="ECO:0000256" key="3">
    <source>
        <dbReference type="ARBA" id="ARBA00022741"/>
    </source>
</evidence>
<dbReference type="GO" id="GO:0000287">
    <property type="term" value="F:magnesium ion binding"/>
    <property type="evidence" value="ECO:0007669"/>
    <property type="project" value="UniProtKB-UniRule"/>
</dbReference>
<evidence type="ECO:0000256" key="2">
    <source>
        <dbReference type="ARBA" id="ARBA00022723"/>
    </source>
</evidence>
<dbReference type="SUPFAM" id="SSF52540">
    <property type="entry name" value="P-loop containing nucleoside triphosphate hydrolases"/>
    <property type="match status" value="1"/>
</dbReference>
<gene>
    <name evidence="15 19" type="primary">recB</name>
    <name evidence="19" type="ORF">HV832_03380</name>
</gene>
<sequence length="1205" mass="135930">MTHRLNPVCFPLHGSRLIEASAGTGKTWTIAALYLRLVLGHGGAEGFYRPLHPSEILVMTFTRAATRELSDRIRQRLAAAASYFREDVHQITDDFLEQLLATYSQTQRQQAAYQLQMAADSMDSAAVFTIDAWCQRMLREHAFDSGCLFDEELLSDETDLLNNAVRDYWRQQVYPLDSKDFSAISKVWEDVSALMKMVRQLMPHAAMLNVPGNLSLQVFLRETQNRQREKLQVLKQGWEHIATEMQAWFLAQREVAPKQFNGRMLKPETVDQWLTNLRIWALDPDLHLPEGFDKAAAKLTPEALLAACNKNYSPQIPDNFARIASLAQDLQQLEPLRHALCRHAVTVIQQRLELLKSHRRQFGFSDMLERLKQALTGLHGASLQQRIAQQYPVAMIDEFQDTSPSQYTIFDAIYQVHNNLPERGLFLIGDPKQSIYGFRGADIHSYLAARRATAGRHYLLGTNFRSTQALVTAVNHLFLHAERHTDPAFGAGAFRFRTGNDDPLPFEAVKASGKSETLLDDGQTVHALNFFVTENAELKRDEYLSFFAEHCAEHIVQRLNCAATGFHRDGHFQRLQAADIAILVRDRNEAEAIRAALQKRRVASVYLSDQDSVLNSQEASDVLRWLRAFAYPLDTGTGRAAYATRTVGLSVSELIHLASDDEAWDLRTEQLKTLQGIWQRQGVLAAIRHFIHDLELPAKLLNQPGGERSMTNLLHLAELLESASLQLDGELALIRWLAEQIAAEHTASDEHILRLESDARLVKVITVHKSKGLQYPLVYLPFAVSTRTVTRMNRSFIDYTDADGIRKIDLHLSDEALSAANQRRKEEDLRLLYVALTRSVHTVWLGVASNQNKIHESALGYLLAGEAALPAAHLVERLRNMQGDCREIAIVVEESMPELSLLKDVDAQPTYVTLAAYAGNVEKDWMIGSFSAMTRALAGGTGNAPLRHQDRRLLEDEEVPLQIETSPAAWHRFPRGVLPGQFLHAQLEWMGNDGFGNVAASDFDARLTDRCQRAGWAHHADDLSEWLKAVMQTKLGPTNTCLAELTTYIPEMEFWFPCEKFNTREMDALCRDFFLSGVTREALSEKRMQGLLMGFADLVFEYQGKYWVLDYKSNQLGGNDGSYTQAALAGAMAAHRYDVQGVIYMLALHRLLRSRLGDAYAPEQHLGGALFFFLRGLGNQETRGCYCLSADNGLPERLDQLMRHG</sequence>
<dbReference type="Gene3D" id="1.10.3170.10">
    <property type="entry name" value="Recbcd, chain B, domain 2"/>
    <property type="match status" value="1"/>
</dbReference>
<dbReference type="Pfam" id="PF00580">
    <property type="entry name" value="UvrD-helicase"/>
    <property type="match status" value="1"/>
</dbReference>
<dbReference type="InterPro" id="IPR000212">
    <property type="entry name" value="DNA_helicase_UvrD/REP"/>
</dbReference>
<evidence type="ECO:0000256" key="16">
    <source>
        <dbReference type="PROSITE-ProRule" id="PRU00560"/>
    </source>
</evidence>
<comment type="domain">
    <text evidence="15">The C-terminal domain has nuclease activity and interacts with RecD. It interacts with RecA, facilitating its loading onto ssDNA.</text>
</comment>
<feature type="binding site" evidence="15">
    <location>
        <position position="984"/>
    </location>
    <ligand>
        <name>Mg(2+)</name>
        <dbReference type="ChEBI" id="CHEBI:18420"/>
    </ligand>
</feature>
<comment type="similarity">
    <text evidence="15">Belongs to the helicase family. UvrD subfamily.</text>
</comment>
<comment type="catalytic activity">
    <reaction evidence="14 15">
        <text>ATP + H2O = ADP + phosphate + H(+)</text>
        <dbReference type="Rhea" id="RHEA:13065"/>
        <dbReference type="ChEBI" id="CHEBI:15377"/>
        <dbReference type="ChEBI" id="CHEBI:15378"/>
        <dbReference type="ChEBI" id="CHEBI:30616"/>
        <dbReference type="ChEBI" id="CHEBI:43474"/>
        <dbReference type="ChEBI" id="CHEBI:456216"/>
        <dbReference type="EC" id="5.6.2.4"/>
    </reaction>
</comment>
<dbReference type="InterPro" id="IPR014016">
    <property type="entry name" value="UvrD-like_ATP-bd"/>
</dbReference>
<dbReference type="PANTHER" id="PTHR11070:SF23">
    <property type="entry name" value="RECBCD ENZYME SUBUNIT RECB"/>
    <property type="match status" value="1"/>
</dbReference>
<dbReference type="InterPro" id="IPR014017">
    <property type="entry name" value="DNA_helicase_UvrD-like_C"/>
</dbReference>
<keyword evidence="5 15" id="KW-0378">Hydrolase</keyword>
<dbReference type="InterPro" id="IPR011335">
    <property type="entry name" value="Restrct_endonuc-II-like"/>
</dbReference>
<feature type="region of interest" description="Nuclease activity, interacts with RecD and RecA" evidence="15">
    <location>
        <begin position="924"/>
        <end position="1205"/>
    </location>
</feature>
<dbReference type="HAMAP" id="MF_01485">
    <property type="entry name" value="RecB"/>
    <property type="match status" value="1"/>
</dbReference>
<dbReference type="GO" id="GO:0009338">
    <property type="term" value="C:exodeoxyribonuclease V complex"/>
    <property type="evidence" value="ECO:0007669"/>
    <property type="project" value="TreeGrafter"/>
</dbReference>
<keyword evidence="3 15" id="KW-0547">Nucleotide-binding</keyword>
<dbReference type="InterPro" id="IPR011604">
    <property type="entry name" value="PDDEXK-like_dom_sf"/>
</dbReference>
<proteinExistence type="inferred from homology"/>
<evidence type="ECO:0000256" key="13">
    <source>
        <dbReference type="ARBA" id="ARBA00034617"/>
    </source>
</evidence>
<feature type="binding site" evidence="15">
    <location>
        <position position="1110"/>
    </location>
    <ligand>
        <name>Mg(2+)</name>
        <dbReference type="ChEBI" id="CHEBI:18420"/>
    </ligand>
</feature>
<dbReference type="RefSeq" id="WP_176802164.1">
    <property type="nucleotide sequence ID" value="NZ_JABXYJ010000002.1"/>
</dbReference>
<evidence type="ECO:0000256" key="10">
    <source>
        <dbReference type="ARBA" id="ARBA00023125"/>
    </source>
</evidence>